<comment type="caution">
    <text evidence="1">The sequence shown here is derived from an EMBL/GenBank/DDBJ whole genome shotgun (WGS) entry which is preliminary data.</text>
</comment>
<proteinExistence type="predicted"/>
<dbReference type="AlphaFoldDB" id="A0A918GQ70"/>
<name>A0A918GQ70_9PSEU</name>
<evidence type="ECO:0000313" key="2">
    <source>
        <dbReference type="Proteomes" id="UP000660680"/>
    </source>
</evidence>
<organism evidence="1 2">
    <name type="scientific">Actinokineospora fastidiosa</name>
    <dbReference type="NCBI Taxonomy" id="1816"/>
    <lineage>
        <taxon>Bacteria</taxon>
        <taxon>Bacillati</taxon>
        <taxon>Actinomycetota</taxon>
        <taxon>Actinomycetes</taxon>
        <taxon>Pseudonocardiales</taxon>
        <taxon>Pseudonocardiaceae</taxon>
        <taxon>Actinokineospora</taxon>
    </lineage>
</organism>
<evidence type="ECO:0000313" key="1">
    <source>
        <dbReference type="EMBL" id="GGS53816.1"/>
    </source>
</evidence>
<sequence>MNGLAVRGGTLGRLGERGGTTRVGGPCAVGLVVVLRAVARVDGGLGQAHRGTPGVEPEGRRFGSGEEEVVGAGAACVLPHP</sequence>
<keyword evidence="2" id="KW-1185">Reference proteome</keyword>
<protein>
    <submittedName>
        <fullName evidence="1">Uncharacterized protein</fullName>
    </submittedName>
</protein>
<dbReference type="Proteomes" id="UP000660680">
    <property type="component" value="Unassembled WGS sequence"/>
</dbReference>
<gene>
    <name evidence="1" type="ORF">GCM10010171_56150</name>
</gene>
<dbReference type="EMBL" id="BMRB01000007">
    <property type="protein sequence ID" value="GGS53816.1"/>
    <property type="molecule type" value="Genomic_DNA"/>
</dbReference>
<reference evidence="1" key="1">
    <citation type="journal article" date="2014" name="Int. J. Syst. Evol. Microbiol.">
        <title>Complete genome sequence of Corynebacterium casei LMG S-19264T (=DSM 44701T), isolated from a smear-ripened cheese.</title>
        <authorList>
            <consortium name="US DOE Joint Genome Institute (JGI-PGF)"/>
            <person name="Walter F."/>
            <person name="Albersmeier A."/>
            <person name="Kalinowski J."/>
            <person name="Ruckert C."/>
        </authorList>
    </citation>
    <scope>NUCLEOTIDE SEQUENCE</scope>
    <source>
        <strain evidence="1">JCM 3276</strain>
    </source>
</reference>
<reference evidence="1" key="2">
    <citation type="submission" date="2020-09" db="EMBL/GenBank/DDBJ databases">
        <authorList>
            <person name="Sun Q."/>
            <person name="Ohkuma M."/>
        </authorList>
    </citation>
    <scope>NUCLEOTIDE SEQUENCE</scope>
    <source>
        <strain evidence="1">JCM 3276</strain>
    </source>
</reference>
<accession>A0A918GQ70</accession>